<dbReference type="GeneID" id="75054677"/>
<dbReference type="InterPro" id="IPR015421">
    <property type="entry name" value="PyrdxlP-dep_Trfase_major"/>
</dbReference>
<dbReference type="GO" id="GO:0008168">
    <property type="term" value="F:methyltransferase activity"/>
    <property type="evidence" value="ECO:0007669"/>
    <property type="project" value="UniProtKB-KW"/>
</dbReference>
<keyword evidence="14" id="KW-0489">Methyltransferase</keyword>
<dbReference type="InterPro" id="IPR049943">
    <property type="entry name" value="Ser_HO-MeTrfase-like"/>
</dbReference>
<evidence type="ECO:0000256" key="10">
    <source>
        <dbReference type="ARBA" id="ARBA00054606"/>
    </source>
</evidence>
<keyword evidence="9 11" id="KW-0663">Pyridoxal phosphate</keyword>
<dbReference type="GO" id="GO:0019264">
    <property type="term" value="P:glycine biosynthetic process from serine"/>
    <property type="evidence" value="ECO:0007669"/>
    <property type="project" value="UniProtKB-UniRule"/>
</dbReference>
<keyword evidence="7 11" id="KW-0028">Amino-acid biosynthesis</keyword>
<evidence type="ECO:0000256" key="5">
    <source>
        <dbReference type="ARBA" id="ARBA00022490"/>
    </source>
</evidence>
<comment type="caution">
    <text evidence="11">Lacks conserved residue(s) required for the propagation of feature annotation.</text>
</comment>
<comment type="function">
    <text evidence="10">Catalyzes the reversible interconversion of serine and glycine with tetrahydrofolate (THF) serving as the one-carbon carrier. This reaction serves as the major source of one-carbon groups required for the biosynthesis of purines, thymidylate, methionine, and other important biomolecules. Also exhibits THF-independent aldolase activity toward beta-hydroxyamino acids, producing glycine and aldehydes, via a retro-aldol mechanism. Thus, is able to catalyze the cleavage of L-allo-threonine.</text>
</comment>
<keyword evidence="5 11" id="KW-0963">Cytoplasm</keyword>
<dbReference type="RefSeq" id="WP_018593856.1">
    <property type="nucleotide sequence ID" value="NZ_AP031416.1"/>
</dbReference>
<evidence type="ECO:0000256" key="2">
    <source>
        <dbReference type="ARBA" id="ARBA00004496"/>
    </source>
</evidence>
<keyword evidence="6 11" id="KW-0554">One-carbon metabolism</keyword>
<reference evidence="14 15" key="1">
    <citation type="submission" date="2019-04" db="EMBL/GenBank/DDBJ databases">
        <authorList>
            <person name="Schori C."/>
            <person name="Ahrens C."/>
        </authorList>
    </citation>
    <scope>NUCLEOTIDE SEQUENCE [LARGE SCALE GENOMIC DNA]</scope>
    <source>
        <strain evidence="14 15">DSM 2950</strain>
    </source>
</reference>
<dbReference type="InterPro" id="IPR039429">
    <property type="entry name" value="SHMT-like_dom"/>
</dbReference>
<dbReference type="Gene3D" id="3.40.640.10">
    <property type="entry name" value="Type I PLP-dependent aspartate aminotransferase-like (Major domain)"/>
    <property type="match status" value="1"/>
</dbReference>
<dbReference type="FunFam" id="3.40.640.10:FF:000001">
    <property type="entry name" value="Serine hydroxymethyltransferase"/>
    <property type="match status" value="1"/>
</dbReference>
<organism evidence="14 15">
    <name type="scientific">Blautia producta</name>
    <dbReference type="NCBI Taxonomy" id="33035"/>
    <lineage>
        <taxon>Bacteria</taxon>
        <taxon>Bacillati</taxon>
        <taxon>Bacillota</taxon>
        <taxon>Clostridia</taxon>
        <taxon>Lachnospirales</taxon>
        <taxon>Lachnospiraceae</taxon>
        <taxon>Blautia</taxon>
    </lineage>
</organism>
<dbReference type="GO" id="GO:0030170">
    <property type="term" value="F:pyridoxal phosphate binding"/>
    <property type="evidence" value="ECO:0007669"/>
    <property type="project" value="UniProtKB-UniRule"/>
</dbReference>
<dbReference type="Proteomes" id="UP000515789">
    <property type="component" value="Chromosome"/>
</dbReference>
<evidence type="ECO:0000256" key="11">
    <source>
        <dbReference type="HAMAP-Rule" id="MF_00051"/>
    </source>
</evidence>
<dbReference type="InterPro" id="IPR015422">
    <property type="entry name" value="PyrdxlP-dep_Trfase_small"/>
</dbReference>
<evidence type="ECO:0000256" key="6">
    <source>
        <dbReference type="ARBA" id="ARBA00022563"/>
    </source>
</evidence>
<keyword evidence="8 11" id="KW-0808">Transferase</keyword>
<feature type="site" description="Plays an important role in substrate specificity" evidence="11">
    <location>
        <position position="231"/>
    </location>
</feature>
<comment type="subcellular location">
    <subcellularLocation>
        <location evidence="2 11">Cytoplasm</location>
    </subcellularLocation>
</comment>
<evidence type="ECO:0000256" key="9">
    <source>
        <dbReference type="ARBA" id="ARBA00022898"/>
    </source>
</evidence>
<dbReference type="GO" id="GO:0032259">
    <property type="term" value="P:methylation"/>
    <property type="evidence" value="ECO:0007669"/>
    <property type="project" value="UniProtKB-KW"/>
</dbReference>
<name>A0A7G5MZ84_9FIRM</name>
<evidence type="ECO:0000259" key="13">
    <source>
        <dbReference type="Pfam" id="PF00464"/>
    </source>
</evidence>
<dbReference type="GO" id="GO:0035999">
    <property type="term" value="P:tetrahydrofolate interconversion"/>
    <property type="evidence" value="ECO:0007669"/>
    <property type="project" value="UniProtKB-UniRule"/>
</dbReference>
<dbReference type="CDD" id="cd00378">
    <property type="entry name" value="SHMT"/>
    <property type="match status" value="1"/>
</dbReference>
<feature type="modified residue" description="N6-(pyridoxal phosphate)lysine" evidence="11 12">
    <location>
        <position position="232"/>
    </location>
</feature>
<dbReference type="HAMAP" id="MF_00051">
    <property type="entry name" value="SHMT"/>
    <property type="match status" value="1"/>
</dbReference>
<dbReference type="PIRSF" id="PIRSF000412">
    <property type="entry name" value="SHMT"/>
    <property type="match status" value="1"/>
</dbReference>
<dbReference type="NCBIfam" id="NF000586">
    <property type="entry name" value="PRK00011.1"/>
    <property type="match status" value="1"/>
</dbReference>
<sequence>MYMDGSFEIIKEFDPEIAQMTIAEEQRQLNTLCLIASENYSSPVTVGMEGTVWANKNAEGYPGRRFAGGCELADKIELIAIERCKELFGCEYANVQSMSSTLSNIAVLRALLKPGDTILSMELDQGGHLSHGAKFHYSGKTYNVIQYALNKETEIIDMEQVERLAKEYKPQMIICGTSSYPRKVDYKRFGEIAKEVGAYLMADIAHPVGLIAAGLIPSPVPYADVVTTSTHKTFRGPRGCGIIMCKAELGKKIDSQIFPGMQGAPKMDMIASRAVLFKEAKTEKYKEYQQAVIENAAALADELKKCGLRLVSGGTETHLVLVDVRNLIPTGRQAEEVLGKVGIVINKNMIPYDPQPANLASGIRIGSPALTTRGFSEEDIREAARLLADTLKNYEKPEVLEEIAAKVRAKAENYPMFAEKWMPVTAK</sequence>
<evidence type="ECO:0000256" key="12">
    <source>
        <dbReference type="PIRSR" id="PIRSR000412-50"/>
    </source>
</evidence>
<dbReference type="GO" id="GO:0005829">
    <property type="term" value="C:cytosol"/>
    <property type="evidence" value="ECO:0007669"/>
    <property type="project" value="TreeGrafter"/>
</dbReference>
<evidence type="ECO:0000313" key="14">
    <source>
        <dbReference type="EMBL" id="QMW79927.1"/>
    </source>
</evidence>
<comment type="similarity">
    <text evidence="3 11">Belongs to the SHMT family.</text>
</comment>
<accession>A0A7G5MZ84</accession>
<comment type="catalytic activity">
    <reaction evidence="11">
        <text>(6R)-5,10-methylene-5,6,7,8-tetrahydrofolate + glycine + H2O = (6S)-5,6,7,8-tetrahydrofolate + L-serine</text>
        <dbReference type="Rhea" id="RHEA:15481"/>
        <dbReference type="ChEBI" id="CHEBI:15377"/>
        <dbReference type="ChEBI" id="CHEBI:15636"/>
        <dbReference type="ChEBI" id="CHEBI:33384"/>
        <dbReference type="ChEBI" id="CHEBI:57305"/>
        <dbReference type="ChEBI" id="CHEBI:57453"/>
        <dbReference type="EC" id="2.1.2.1"/>
    </reaction>
</comment>
<dbReference type="UniPathway" id="UPA00288">
    <property type="reaction ID" value="UER01023"/>
</dbReference>
<comment type="cofactor">
    <cofactor evidence="1 11 12">
        <name>pyridoxal 5'-phosphate</name>
        <dbReference type="ChEBI" id="CHEBI:597326"/>
    </cofactor>
</comment>
<comment type="pathway">
    <text evidence="11">One-carbon metabolism; tetrahydrofolate interconversion.</text>
</comment>
<dbReference type="PANTHER" id="PTHR11680">
    <property type="entry name" value="SERINE HYDROXYMETHYLTRANSFERASE"/>
    <property type="match status" value="1"/>
</dbReference>
<dbReference type="InterPro" id="IPR001085">
    <property type="entry name" value="Ser_HO-MeTrfase"/>
</dbReference>
<evidence type="ECO:0000256" key="7">
    <source>
        <dbReference type="ARBA" id="ARBA00022605"/>
    </source>
</evidence>
<evidence type="ECO:0000313" key="15">
    <source>
        <dbReference type="Proteomes" id="UP000515789"/>
    </source>
</evidence>
<dbReference type="AlphaFoldDB" id="A0A7G5MZ84"/>
<dbReference type="EMBL" id="CP039126">
    <property type="protein sequence ID" value="QMW79927.1"/>
    <property type="molecule type" value="Genomic_DNA"/>
</dbReference>
<dbReference type="EC" id="2.1.2.1" evidence="11"/>
<feature type="domain" description="Serine hydroxymethyltransferase-like" evidence="13">
    <location>
        <begin position="10"/>
        <end position="385"/>
    </location>
</feature>
<gene>
    <name evidence="11" type="primary">glyA</name>
    <name evidence="14" type="ORF">E5259_21320</name>
</gene>
<evidence type="ECO:0000256" key="8">
    <source>
        <dbReference type="ARBA" id="ARBA00022679"/>
    </source>
</evidence>
<protein>
    <recommendedName>
        <fullName evidence="11">Serine hydroxymethyltransferase</fullName>
        <shortName evidence="11">SHMT</shortName>
        <shortName evidence="11">Serine methylase</shortName>
        <ecNumber evidence="11">2.1.2.1</ecNumber>
    </recommendedName>
</protein>
<comment type="subunit">
    <text evidence="4 11">Homodimer.</text>
</comment>
<feature type="binding site" evidence="11">
    <location>
        <position position="248"/>
    </location>
    <ligand>
        <name>(6S)-5,6,7,8-tetrahydrofolate</name>
        <dbReference type="ChEBI" id="CHEBI:57453"/>
    </ligand>
</feature>
<dbReference type="PANTHER" id="PTHR11680:SF35">
    <property type="entry name" value="SERINE HYDROXYMETHYLTRANSFERASE 1"/>
    <property type="match status" value="1"/>
</dbReference>
<dbReference type="InterPro" id="IPR015424">
    <property type="entry name" value="PyrdxlP-dep_Trfase"/>
</dbReference>
<dbReference type="UniPathway" id="UPA00193"/>
<proteinExistence type="inferred from homology"/>
<comment type="pathway">
    <text evidence="11">Amino-acid biosynthesis; glycine biosynthesis; glycine from L-serine: step 1/1.</text>
</comment>
<evidence type="ECO:0000256" key="3">
    <source>
        <dbReference type="ARBA" id="ARBA00006376"/>
    </source>
</evidence>
<dbReference type="Gene3D" id="3.90.1150.10">
    <property type="entry name" value="Aspartate Aminotransferase, domain 1"/>
    <property type="match status" value="1"/>
</dbReference>
<evidence type="ECO:0000256" key="4">
    <source>
        <dbReference type="ARBA" id="ARBA00011738"/>
    </source>
</evidence>
<evidence type="ECO:0000256" key="1">
    <source>
        <dbReference type="ARBA" id="ARBA00001933"/>
    </source>
</evidence>
<dbReference type="GO" id="GO:0004372">
    <property type="term" value="F:glycine hydroxymethyltransferase activity"/>
    <property type="evidence" value="ECO:0007669"/>
    <property type="project" value="UniProtKB-UniRule"/>
</dbReference>
<dbReference type="Pfam" id="PF00464">
    <property type="entry name" value="SHMT"/>
    <property type="match status" value="1"/>
</dbReference>
<dbReference type="SUPFAM" id="SSF53383">
    <property type="entry name" value="PLP-dependent transferases"/>
    <property type="match status" value="1"/>
</dbReference>
<feature type="binding site" evidence="11">
    <location>
        <begin position="127"/>
        <end position="129"/>
    </location>
    <ligand>
        <name>(6S)-5,6,7,8-tetrahydrofolate</name>
        <dbReference type="ChEBI" id="CHEBI:57453"/>
    </ligand>
</feature>
<feature type="binding site" evidence="11">
    <location>
        <position position="123"/>
    </location>
    <ligand>
        <name>(6S)-5,6,7,8-tetrahydrofolate</name>
        <dbReference type="ChEBI" id="CHEBI:57453"/>
    </ligand>
</feature>